<organism evidence="4 5">
    <name type="scientific">Streptomyces lonarensis</name>
    <dbReference type="NCBI Taxonomy" id="700599"/>
    <lineage>
        <taxon>Bacteria</taxon>
        <taxon>Bacillati</taxon>
        <taxon>Actinomycetota</taxon>
        <taxon>Actinomycetes</taxon>
        <taxon>Kitasatosporales</taxon>
        <taxon>Streptomycetaceae</taxon>
        <taxon>Streptomyces</taxon>
    </lineage>
</organism>
<dbReference type="AlphaFoldDB" id="A0A7X6I0K5"/>
<keyword evidence="2" id="KW-1133">Transmembrane helix</keyword>
<feature type="compositionally biased region" description="Low complexity" evidence="1">
    <location>
        <begin position="464"/>
        <end position="487"/>
    </location>
</feature>
<name>A0A7X6I0K5_9ACTN</name>
<reference evidence="4 5" key="1">
    <citation type="submission" date="2020-03" db="EMBL/GenBank/DDBJ databases">
        <title>Draft genome of Streptomyces sp. ventii, isolated from the Axial Seamount in the Pacific Ocean, and resequencing of the two type strains Streptomyces lonarensis strain NCL 716 and Streptomyces bohaiensis strain 11A07.</title>
        <authorList>
            <person name="Loughran R.M."/>
            <person name="Pfannmuller K.M."/>
            <person name="Wasson B.J."/>
            <person name="Deadmond M.C."/>
            <person name="Paddock B.E."/>
            <person name="Koyack M.J."/>
            <person name="Gallegos D.A."/>
            <person name="Mitchell E.A."/>
            <person name="Ushijima B."/>
            <person name="Saw J.H."/>
            <person name="Mcphail K.L."/>
            <person name="Videau P."/>
        </authorList>
    </citation>
    <scope>NUCLEOTIDE SEQUENCE [LARGE SCALE GENOMIC DNA]</scope>
    <source>
        <strain evidence="4 5">NCL716</strain>
    </source>
</reference>
<feature type="compositionally biased region" description="Basic and acidic residues" evidence="1">
    <location>
        <begin position="529"/>
        <end position="540"/>
    </location>
</feature>
<gene>
    <name evidence="4" type="ORF">HCN56_19725</name>
</gene>
<feature type="transmembrane region" description="Helical" evidence="2">
    <location>
        <begin position="183"/>
        <end position="202"/>
    </location>
</feature>
<dbReference type="InterPro" id="IPR005182">
    <property type="entry name" value="YdbS-like_PH"/>
</dbReference>
<evidence type="ECO:0000313" key="5">
    <source>
        <dbReference type="Proteomes" id="UP000578686"/>
    </source>
</evidence>
<evidence type="ECO:0000313" key="4">
    <source>
        <dbReference type="EMBL" id="NJQ07751.1"/>
    </source>
</evidence>
<comment type="caution">
    <text evidence="4">The sequence shown here is derived from an EMBL/GenBank/DDBJ whole genome shotgun (WGS) entry which is preliminary data.</text>
</comment>
<dbReference type="EMBL" id="JAAVJD010000195">
    <property type="protein sequence ID" value="NJQ07751.1"/>
    <property type="molecule type" value="Genomic_DNA"/>
</dbReference>
<dbReference type="PANTHER" id="PTHR34473">
    <property type="entry name" value="UPF0699 TRANSMEMBRANE PROTEIN YDBS"/>
    <property type="match status" value="1"/>
</dbReference>
<feature type="domain" description="YdbS-like PH" evidence="3">
    <location>
        <begin position="246"/>
        <end position="315"/>
    </location>
</feature>
<evidence type="ECO:0000259" key="3">
    <source>
        <dbReference type="Pfam" id="PF03703"/>
    </source>
</evidence>
<feature type="transmembrane region" description="Helical" evidence="2">
    <location>
        <begin position="208"/>
        <end position="229"/>
    </location>
</feature>
<feature type="domain" description="YdbS-like PH" evidence="3">
    <location>
        <begin position="74"/>
        <end position="151"/>
    </location>
</feature>
<evidence type="ECO:0000256" key="2">
    <source>
        <dbReference type="SAM" id="Phobius"/>
    </source>
</evidence>
<protein>
    <submittedName>
        <fullName evidence="4">PH domain-containing protein</fullName>
    </submittedName>
</protein>
<keyword evidence="2" id="KW-0812">Transmembrane</keyword>
<dbReference type="PANTHER" id="PTHR34473:SF2">
    <property type="entry name" value="UPF0699 TRANSMEMBRANE PROTEIN YDBT"/>
    <property type="match status" value="1"/>
</dbReference>
<sequence>MKGDPAEAFPDGQGERLHPVTPWRRAWAPLAGLAALAFNNPQQLRNLADLGIGPLLLVLAGILAAAALYGFLSWRVTRFLVTDTELRIRTGLLFRRSAHLRLDRIQSIDLSRPLLARLVGVAKLKMEVVGAGSSDELAFLGEAKARELRAELLARAAGITPDAARTAGEAPARQLLRVETGTLVKSLLLLGAGWGALLFLLLVAPGMYLLTGSIFATLAVCVPFAAVVWQTGIGGFLTQYDWTVSESPDGLRLDHGLLQRDHATVPPGRVQSVDIVEPLLWRSRGWARLEIMVAGEGVENGMLVPVASRAECAQLIARFLPGVSIDEAVAAVRPSPRRGRWAVPIWYRGYGHGVTETVFVARRGRLKRIHTLVPHAKVQSIRLSRGPWMHRLRLADLQVHHGGNGTAAARLMDLEHAREEIAAQAERSRLGRRSAAPERWLTGTTAPGADGSVRSDGSDGADGADGSAGTGPDATDTPTAASEPATAGNGGGDGRPAAPEEPSRPDAHPSGTEPAEGAEPTDGAGTGTERTHPERAEGGRTDGAQG</sequence>
<dbReference type="Pfam" id="PF03703">
    <property type="entry name" value="bPH_2"/>
    <property type="match status" value="3"/>
</dbReference>
<feature type="domain" description="YdbS-like PH" evidence="3">
    <location>
        <begin position="347"/>
        <end position="419"/>
    </location>
</feature>
<feature type="transmembrane region" description="Helical" evidence="2">
    <location>
        <begin position="52"/>
        <end position="72"/>
    </location>
</feature>
<feature type="region of interest" description="Disordered" evidence="1">
    <location>
        <begin position="423"/>
        <end position="546"/>
    </location>
</feature>
<accession>A0A7X6I0K5</accession>
<keyword evidence="5" id="KW-1185">Reference proteome</keyword>
<proteinExistence type="predicted"/>
<dbReference type="Proteomes" id="UP000578686">
    <property type="component" value="Unassembled WGS sequence"/>
</dbReference>
<evidence type="ECO:0000256" key="1">
    <source>
        <dbReference type="SAM" id="MobiDB-lite"/>
    </source>
</evidence>
<keyword evidence="2" id="KW-0472">Membrane</keyword>